<evidence type="ECO:0000313" key="2">
    <source>
        <dbReference type="Proteomes" id="UP000502823"/>
    </source>
</evidence>
<reference evidence="2" key="1">
    <citation type="submission" date="2020-01" db="EMBL/GenBank/DDBJ databases">
        <title>Draft genome sequence of the Termite Coptotermes fromosanus.</title>
        <authorList>
            <person name="Itakura S."/>
            <person name="Yosikawa Y."/>
            <person name="Umezawa K."/>
        </authorList>
    </citation>
    <scope>NUCLEOTIDE SEQUENCE [LARGE SCALE GENOMIC DNA]</scope>
</reference>
<gene>
    <name evidence="1" type="ORF">Cfor_09804</name>
</gene>
<dbReference type="InParanoid" id="A0A6L2Q676"/>
<protein>
    <submittedName>
        <fullName evidence="1">Uncharacterized protein</fullName>
    </submittedName>
</protein>
<organism evidence="1 2">
    <name type="scientific">Coptotermes formosanus</name>
    <name type="common">Formosan subterranean termite</name>
    <dbReference type="NCBI Taxonomy" id="36987"/>
    <lineage>
        <taxon>Eukaryota</taxon>
        <taxon>Metazoa</taxon>
        <taxon>Ecdysozoa</taxon>
        <taxon>Arthropoda</taxon>
        <taxon>Hexapoda</taxon>
        <taxon>Insecta</taxon>
        <taxon>Pterygota</taxon>
        <taxon>Neoptera</taxon>
        <taxon>Polyneoptera</taxon>
        <taxon>Dictyoptera</taxon>
        <taxon>Blattodea</taxon>
        <taxon>Blattoidea</taxon>
        <taxon>Termitoidae</taxon>
        <taxon>Rhinotermitidae</taxon>
        <taxon>Coptotermes</taxon>
    </lineage>
</organism>
<name>A0A6L2Q676_COPFO</name>
<dbReference type="EMBL" id="BLKM01001619">
    <property type="protein sequence ID" value="GFG40216.1"/>
    <property type="molecule type" value="Genomic_DNA"/>
</dbReference>
<dbReference type="AlphaFoldDB" id="A0A6L2Q676"/>
<comment type="caution">
    <text evidence="1">The sequence shown here is derived from an EMBL/GenBank/DDBJ whole genome shotgun (WGS) entry which is preliminary data.</text>
</comment>
<accession>A0A6L2Q676</accession>
<proteinExistence type="predicted"/>
<dbReference type="OrthoDB" id="6773793at2759"/>
<keyword evidence="2" id="KW-1185">Reference proteome</keyword>
<dbReference type="Proteomes" id="UP000502823">
    <property type="component" value="Unassembled WGS sequence"/>
</dbReference>
<evidence type="ECO:0000313" key="1">
    <source>
        <dbReference type="EMBL" id="GFG40216.1"/>
    </source>
</evidence>
<sequence>MESAMKEATKYVQRFLKGHPQVVERNSETITSAGSFASEADNTKWFYEVHGKTCCPLIIYPFKRIPERTSESVRVGWGIACSAKRWMRAEVSFKYIANIFHPFFVTECVKIPVVPSFDSYKLHLTFHVSVLCSVLEIEIVTFYPNMTRILQTVDVLPLAQSKYLVGNCEERLHKASRRNSEYK</sequence>